<dbReference type="InterPro" id="IPR051911">
    <property type="entry name" value="SDR_oxidoreductase"/>
</dbReference>
<keyword evidence="2" id="KW-0560">Oxidoreductase</keyword>
<comment type="similarity">
    <text evidence="1">Belongs to the short-chain dehydrogenases/reductases (SDR) family.</text>
</comment>
<organism evidence="3 4">
    <name type="scientific">Crucibulum laeve</name>
    <dbReference type="NCBI Taxonomy" id="68775"/>
    <lineage>
        <taxon>Eukaryota</taxon>
        <taxon>Fungi</taxon>
        <taxon>Dikarya</taxon>
        <taxon>Basidiomycota</taxon>
        <taxon>Agaricomycotina</taxon>
        <taxon>Agaricomycetes</taxon>
        <taxon>Agaricomycetidae</taxon>
        <taxon>Agaricales</taxon>
        <taxon>Agaricineae</taxon>
        <taxon>Nidulariaceae</taxon>
        <taxon>Crucibulum</taxon>
    </lineage>
</organism>
<dbReference type="InterPro" id="IPR002347">
    <property type="entry name" value="SDR_fam"/>
</dbReference>
<dbReference type="GO" id="GO:0016491">
    <property type="term" value="F:oxidoreductase activity"/>
    <property type="evidence" value="ECO:0007669"/>
    <property type="project" value="UniProtKB-KW"/>
</dbReference>
<dbReference type="PRINTS" id="PR00081">
    <property type="entry name" value="GDHRDH"/>
</dbReference>
<keyword evidence="4" id="KW-1185">Reference proteome</keyword>
<sequence>MASPKVWLITGSSSGFGLYMTRVALSHGDKVIATLRKPSVLDSLASEYPSSQLLILPLDVSKPDQIEAAFAKGKEAFGRIDVVYNNAGVLAVGEVEGTPEQVARDIFEVNFWGASNVNRTAMKYFRLNQPIGGLLLLGWDILVLPIEGVTEALKAEIDPNWNIKVTIIEPGPFVTNILGKAPMLPGHPAYISKSLPSVALRDNPDLIVIDGDAEKASEAFWKISNLENPPERFLIHRKTAQSARKKVQELTQALDEALVEGIYI</sequence>
<dbReference type="PANTHER" id="PTHR43976:SF16">
    <property type="entry name" value="SHORT-CHAIN DEHYDROGENASE_REDUCTASE FAMILY PROTEIN"/>
    <property type="match status" value="1"/>
</dbReference>
<dbReference type="STRING" id="68775.A0A5C3LSC0"/>
<dbReference type="InterPro" id="IPR036291">
    <property type="entry name" value="NAD(P)-bd_dom_sf"/>
</dbReference>
<dbReference type="AlphaFoldDB" id="A0A5C3LSC0"/>
<evidence type="ECO:0000256" key="2">
    <source>
        <dbReference type="ARBA" id="ARBA00023002"/>
    </source>
</evidence>
<gene>
    <name evidence="3" type="ORF">BDQ12DRAFT_726437</name>
</gene>
<evidence type="ECO:0008006" key="5">
    <source>
        <dbReference type="Google" id="ProtNLM"/>
    </source>
</evidence>
<evidence type="ECO:0000256" key="1">
    <source>
        <dbReference type="ARBA" id="ARBA00006484"/>
    </source>
</evidence>
<dbReference type="Gene3D" id="3.40.50.720">
    <property type="entry name" value="NAD(P)-binding Rossmann-like Domain"/>
    <property type="match status" value="1"/>
</dbReference>
<protein>
    <recommendedName>
        <fullName evidence="5">NAD-P-binding protein</fullName>
    </recommendedName>
</protein>
<accession>A0A5C3LSC0</accession>
<dbReference type="SUPFAM" id="SSF51735">
    <property type="entry name" value="NAD(P)-binding Rossmann-fold domains"/>
    <property type="match status" value="1"/>
</dbReference>
<name>A0A5C3LSC0_9AGAR</name>
<dbReference type="PANTHER" id="PTHR43976">
    <property type="entry name" value="SHORT CHAIN DEHYDROGENASE"/>
    <property type="match status" value="1"/>
</dbReference>
<proteinExistence type="inferred from homology"/>
<reference evidence="3 4" key="1">
    <citation type="journal article" date="2019" name="Nat. Ecol. Evol.">
        <title>Megaphylogeny resolves global patterns of mushroom evolution.</title>
        <authorList>
            <person name="Varga T."/>
            <person name="Krizsan K."/>
            <person name="Foldi C."/>
            <person name="Dima B."/>
            <person name="Sanchez-Garcia M."/>
            <person name="Sanchez-Ramirez S."/>
            <person name="Szollosi G.J."/>
            <person name="Szarkandi J.G."/>
            <person name="Papp V."/>
            <person name="Albert L."/>
            <person name="Andreopoulos W."/>
            <person name="Angelini C."/>
            <person name="Antonin V."/>
            <person name="Barry K.W."/>
            <person name="Bougher N.L."/>
            <person name="Buchanan P."/>
            <person name="Buyck B."/>
            <person name="Bense V."/>
            <person name="Catcheside P."/>
            <person name="Chovatia M."/>
            <person name="Cooper J."/>
            <person name="Damon W."/>
            <person name="Desjardin D."/>
            <person name="Finy P."/>
            <person name="Geml J."/>
            <person name="Haridas S."/>
            <person name="Hughes K."/>
            <person name="Justo A."/>
            <person name="Karasinski D."/>
            <person name="Kautmanova I."/>
            <person name="Kiss B."/>
            <person name="Kocsube S."/>
            <person name="Kotiranta H."/>
            <person name="LaButti K.M."/>
            <person name="Lechner B.E."/>
            <person name="Liimatainen K."/>
            <person name="Lipzen A."/>
            <person name="Lukacs Z."/>
            <person name="Mihaltcheva S."/>
            <person name="Morgado L.N."/>
            <person name="Niskanen T."/>
            <person name="Noordeloos M.E."/>
            <person name="Ohm R.A."/>
            <person name="Ortiz-Santana B."/>
            <person name="Ovrebo C."/>
            <person name="Racz N."/>
            <person name="Riley R."/>
            <person name="Savchenko A."/>
            <person name="Shiryaev A."/>
            <person name="Soop K."/>
            <person name="Spirin V."/>
            <person name="Szebenyi C."/>
            <person name="Tomsovsky M."/>
            <person name="Tulloss R.E."/>
            <person name="Uehling J."/>
            <person name="Grigoriev I.V."/>
            <person name="Vagvolgyi C."/>
            <person name="Papp T."/>
            <person name="Martin F.M."/>
            <person name="Miettinen O."/>
            <person name="Hibbett D.S."/>
            <person name="Nagy L.G."/>
        </authorList>
    </citation>
    <scope>NUCLEOTIDE SEQUENCE [LARGE SCALE GENOMIC DNA]</scope>
    <source>
        <strain evidence="3 4">CBS 166.37</strain>
    </source>
</reference>
<evidence type="ECO:0000313" key="4">
    <source>
        <dbReference type="Proteomes" id="UP000308652"/>
    </source>
</evidence>
<dbReference type="Pfam" id="PF00106">
    <property type="entry name" value="adh_short"/>
    <property type="match status" value="1"/>
</dbReference>
<evidence type="ECO:0000313" key="3">
    <source>
        <dbReference type="EMBL" id="TFK34956.1"/>
    </source>
</evidence>
<dbReference type="Proteomes" id="UP000308652">
    <property type="component" value="Unassembled WGS sequence"/>
</dbReference>
<dbReference type="OrthoDB" id="1274115at2759"/>
<dbReference type="EMBL" id="ML213626">
    <property type="protein sequence ID" value="TFK34956.1"/>
    <property type="molecule type" value="Genomic_DNA"/>
</dbReference>